<evidence type="ECO:0000256" key="3">
    <source>
        <dbReference type="ARBA" id="ARBA00023033"/>
    </source>
</evidence>
<dbReference type="InterPro" id="IPR002401">
    <property type="entry name" value="Cyt_P450_E_grp-I"/>
</dbReference>
<evidence type="ECO:0000256" key="4">
    <source>
        <dbReference type="PIRSR" id="PIRSR602401-1"/>
    </source>
</evidence>
<dbReference type="Pfam" id="PF00067">
    <property type="entry name" value="p450"/>
    <property type="match status" value="1"/>
</dbReference>
<sequence>MLLPAVLQTYERMSDIDYLRLILLVVFATGLIGCLLMILIQALSKNPIIRNVPGTFMDLYLGGVVTKLYFLTGRSAHRFHSLHQSYGGIARFAPGQATTNTLQALRTIYGSTQINKGAAFLKTSFYKNISRTNIFTASDPKYHASVRKLFGQSFTPGKMQAHNGVIQACVSRLHAAINERLLSSTASTIKLNNLLYCHSVDTVSEVLLGKPLGCLKRGKPYFWTEILPRIFYWATIRSQFQGSGIPTMIRWMLRHLLRKGVRSRNEDARMRLIREQLNAPHVRRDVMVEVMERATDLPLHEIEENFSAIMLAGFHTTQNALCAAIYLVLTHGEVHRALVDELQTAFGVVGSAEKKQQEVEVSGEVAQQLPYLNAVINEALRIYPPVPMGPPRVSSGTWVEGVYIPAGTEICTSIYALHHNAEYFAHPDEFMPQRWLEGGSTDKKEAAQPFLVGNRSCIAKYFAKQMLQITLAGFFLEYDAEYVGRVRDWQQDSRCYAFWELPELELKISKRGN</sequence>
<keyword evidence="4" id="KW-0349">Heme</keyword>
<evidence type="ECO:0000256" key="5">
    <source>
        <dbReference type="SAM" id="Phobius"/>
    </source>
</evidence>
<protein>
    <recommendedName>
        <fullName evidence="8">Cytochrome P450 monooxygenase</fullName>
    </recommendedName>
</protein>
<dbReference type="PRINTS" id="PR00385">
    <property type="entry name" value="P450"/>
</dbReference>
<dbReference type="GO" id="GO:0020037">
    <property type="term" value="F:heme binding"/>
    <property type="evidence" value="ECO:0007669"/>
    <property type="project" value="InterPro"/>
</dbReference>
<dbReference type="SUPFAM" id="SSF48264">
    <property type="entry name" value="Cytochrome P450"/>
    <property type="match status" value="1"/>
</dbReference>
<dbReference type="GO" id="GO:0005506">
    <property type="term" value="F:iron ion binding"/>
    <property type="evidence" value="ECO:0007669"/>
    <property type="project" value="InterPro"/>
</dbReference>
<keyword evidence="4" id="KW-0479">Metal-binding</keyword>
<keyword evidence="3" id="KW-0503">Monooxygenase</keyword>
<proteinExistence type="inferred from homology"/>
<dbReference type="AlphaFoldDB" id="A0AAD4GUK7"/>
<evidence type="ECO:0000313" key="6">
    <source>
        <dbReference type="EMBL" id="KAF9889765.1"/>
    </source>
</evidence>
<evidence type="ECO:0000256" key="2">
    <source>
        <dbReference type="ARBA" id="ARBA00023002"/>
    </source>
</evidence>
<keyword evidence="5" id="KW-1133">Transmembrane helix</keyword>
<comment type="cofactor">
    <cofactor evidence="4">
        <name>heme</name>
        <dbReference type="ChEBI" id="CHEBI:30413"/>
    </cofactor>
</comment>
<dbReference type="InterPro" id="IPR001128">
    <property type="entry name" value="Cyt_P450"/>
</dbReference>
<dbReference type="PANTHER" id="PTHR24305:SF160">
    <property type="entry name" value="P450, PUTATIVE (EUROFUNG)-RELATED"/>
    <property type="match status" value="1"/>
</dbReference>
<evidence type="ECO:0000256" key="1">
    <source>
        <dbReference type="ARBA" id="ARBA00010617"/>
    </source>
</evidence>
<feature type="binding site" description="axial binding residue" evidence="4">
    <location>
        <position position="457"/>
    </location>
    <ligand>
        <name>heme</name>
        <dbReference type="ChEBI" id="CHEBI:30413"/>
    </ligand>
    <ligandPart>
        <name>Fe</name>
        <dbReference type="ChEBI" id="CHEBI:18248"/>
    </ligandPart>
</feature>
<keyword evidence="4" id="KW-0408">Iron</keyword>
<dbReference type="InterPro" id="IPR050121">
    <property type="entry name" value="Cytochrome_P450_monoxygenase"/>
</dbReference>
<gene>
    <name evidence="6" type="ORF">FE257_007071</name>
</gene>
<dbReference type="Gene3D" id="1.10.630.10">
    <property type="entry name" value="Cytochrome P450"/>
    <property type="match status" value="1"/>
</dbReference>
<dbReference type="EMBL" id="VCAU01000033">
    <property type="protein sequence ID" value="KAF9889765.1"/>
    <property type="molecule type" value="Genomic_DNA"/>
</dbReference>
<reference evidence="6" key="2">
    <citation type="submission" date="2020-02" db="EMBL/GenBank/DDBJ databases">
        <authorList>
            <person name="Gilchrist C.L.M."/>
            <person name="Chooi Y.-H."/>
        </authorList>
    </citation>
    <scope>NUCLEOTIDE SEQUENCE</scope>
    <source>
        <strain evidence="6">MST-FP2251</strain>
    </source>
</reference>
<comment type="similarity">
    <text evidence="1">Belongs to the cytochrome P450 family.</text>
</comment>
<dbReference type="InterPro" id="IPR036396">
    <property type="entry name" value="Cyt_P450_sf"/>
</dbReference>
<keyword evidence="7" id="KW-1185">Reference proteome</keyword>
<reference evidence="6" key="1">
    <citation type="journal article" date="2019" name="Beilstein J. Org. Chem.">
        <title>Nanangenines: drimane sesquiterpenoids as the dominant metabolite cohort of a novel Australian fungus, Aspergillus nanangensis.</title>
        <authorList>
            <person name="Lacey H.J."/>
            <person name="Gilchrist C.L.M."/>
            <person name="Crombie A."/>
            <person name="Kalaitzis J.A."/>
            <person name="Vuong D."/>
            <person name="Rutledge P.J."/>
            <person name="Turner P."/>
            <person name="Pitt J.I."/>
            <person name="Lacey E."/>
            <person name="Chooi Y.H."/>
            <person name="Piggott A.M."/>
        </authorList>
    </citation>
    <scope>NUCLEOTIDE SEQUENCE</scope>
    <source>
        <strain evidence="6">MST-FP2251</strain>
    </source>
</reference>
<dbReference type="GO" id="GO:0004497">
    <property type="term" value="F:monooxygenase activity"/>
    <property type="evidence" value="ECO:0007669"/>
    <property type="project" value="UniProtKB-KW"/>
</dbReference>
<dbReference type="Proteomes" id="UP001194746">
    <property type="component" value="Unassembled WGS sequence"/>
</dbReference>
<comment type="caution">
    <text evidence="6">The sequence shown here is derived from an EMBL/GenBank/DDBJ whole genome shotgun (WGS) entry which is preliminary data.</text>
</comment>
<evidence type="ECO:0008006" key="8">
    <source>
        <dbReference type="Google" id="ProtNLM"/>
    </source>
</evidence>
<dbReference type="PRINTS" id="PR00463">
    <property type="entry name" value="EP450I"/>
</dbReference>
<dbReference type="PANTHER" id="PTHR24305">
    <property type="entry name" value="CYTOCHROME P450"/>
    <property type="match status" value="1"/>
</dbReference>
<keyword evidence="2" id="KW-0560">Oxidoreductase</keyword>
<dbReference type="GO" id="GO:0016705">
    <property type="term" value="F:oxidoreductase activity, acting on paired donors, with incorporation or reduction of molecular oxygen"/>
    <property type="evidence" value="ECO:0007669"/>
    <property type="project" value="InterPro"/>
</dbReference>
<accession>A0AAD4GUK7</accession>
<keyword evidence="5" id="KW-0472">Membrane</keyword>
<keyword evidence="5" id="KW-0812">Transmembrane</keyword>
<evidence type="ECO:0000313" key="7">
    <source>
        <dbReference type="Proteomes" id="UP001194746"/>
    </source>
</evidence>
<organism evidence="6 7">
    <name type="scientific">Aspergillus nanangensis</name>
    <dbReference type="NCBI Taxonomy" id="2582783"/>
    <lineage>
        <taxon>Eukaryota</taxon>
        <taxon>Fungi</taxon>
        <taxon>Dikarya</taxon>
        <taxon>Ascomycota</taxon>
        <taxon>Pezizomycotina</taxon>
        <taxon>Eurotiomycetes</taxon>
        <taxon>Eurotiomycetidae</taxon>
        <taxon>Eurotiales</taxon>
        <taxon>Aspergillaceae</taxon>
        <taxon>Aspergillus</taxon>
        <taxon>Aspergillus subgen. Circumdati</taxon>
    </lineage>
</organism>
<name>A0AAD4GUK7_ASPNN</name>
<feature type="transmembrane region" description="Helical" evidence="5">
    <location>
        <begin position="21"/>
        <end position="43"/>
    </location>
</feature>